<evidence type="ECO:0000256" key="6">
    <source>
        <dbReference type="ARBA" id="ARBA00022989"/>
    </source>
</evidence>
<proteinExistence type="inferred from homology"/>
<dbReference type="Gene3D" id="1.10.3470.10">
    <property type="entry name" value="ABC transporter involved in vitamin B12 uptake, BtuC"/>
    <property type="match status" value="1"/>
</dbReference>
<protein>
    <submittedName>
        <fullName evidence="9">Iron complex transport system permease protein</fullName>
    </submittedName>
</protein>
<dbReference type="PANTHER" id="PTHR30472">
    <property type="entry name" value="FERRIC ENTEROBACTIN TRANSPORT SYSTEM PERMEASE PROTEIN"/>
    <property type="match status" value="1"/>
</dbReference>
<dbReference type="InterPro" id="IPR037294">
    <property type="entry name" value="ABC_BtuC-like"/>
</dbReference>
<keyword evidence="6 8" id="KW-1133">Transmembrane helix</keyword>
<dbReference type="GO" id="GO:0022857">
    <property type="term" value="F:transmembrane transporter activity"/>
    <property type="evidence" value="ECO:0007669"/>
    <property type="project" value="InterPro"/>
</dbReference>
<dbReference type="EMBL" id="JACHHG010000007">
    <property type="protein sequence ID" value="MBB6098729.1"/>
    <property type="molecule type" value="Genomic_DNA"/>
</dbReference>
<dbReference type="FunFam" id="1.10.3470.10:FF:000001">
    <property type="entry name" value="Vitamin B12 ABC transporter permease BtuC"/>
    <property type="match status" value="1"/>
</dbReference>
<dbReference type="InterPro" id="IPR000522">
    <property type="entry name" value="ABC_transptr_permease_BtuC"/>
</dbReference>
<accession>A0A841I2X9</accession>
<dbReference type="SUPFAM" id="SSF81345">
    <property type="entry name" value="ABC transporter involved in vitamin B12 uptake, BtuC"/>
    <property type="match status" value="1"/>
</dbReference>
<dbReference type="GO" id="GO:0005886">
    <property type="term" value="C:plasma membrane"/>
    <property type="evidence" value="ECO:0007669"/>
    <property type="project" value="UniProtKB-SubCell"/>
</dbReference>
<keyword evidence="5 8" id="KW-0812">Transmembrane</keyword>
<feature type="transmembrane region" description="Helical" evidence="8">
    <location>
        <begin position="99"/>
        <end position="117"/>
    </location>
</feature>
<evidence type="ECO:0000256" key="3">
    <source>
        <dbReference type="ARBA" id="ARBA00022448"/>
    </source>
</evidence>
<keyword evidence="4" id="KW-1003">Cell membrane</keyword>
<evidence type="ECO:0000313" key="10">
    <source>
        <dbReference type="Proteomes" id="UP000569951"/>
    </source>
</evidence>
<organism evidence="9 10">
    <name type="scientific">Deinobacterium chartae</name>
    <dbReference type="NCBI Taxonomy" id="521158"/>
    <lineage>
        <taxon>Bacteria</taxon>
        <taxon>Thermotogati</taxon>
        <taxon>Deinococcota</taxon>
        <taxon>Deinococci</taxon>
        <taxon>Deinococcales</taxon>
        <taxon>Deinococcaceae</taxon>
        <taxon>Deinobacterium</taxon>
    </lineage>
</organism>
<feature type="transmembrane region" description="Helical" evidence="8">
    <location>
        <begin position="312"/>
        <end position="330"/>
    </location>
</feature>
<dbReference type="AlphaFoldDB" id="A0A841I2X9"/>
<feature type="transmembrane region" description="Helical" evidence="8">
    <location>
        <begin position="123"/>
        <end position="142"/>
    </location>
</feature>
<dbReference type="Pfam" id="PF01032">
    <property type="entry name" value="FecCD"/>
    <property type="match status" value="1"/>
</dbReference>
<evidence type="ECO:0000256" key="4">
    <source>
        <dbReference type="ARBA" id="ARBA00022475"/>
    </source>
</evidence>
<name>A0A841I2X9_9DEIO</name>
<evidence type="ECO:0000256" key="8">
    <source>
        <dbReference type="SAM" id="Phobius"/>
    </source>
</evidence>
<comment type="caution">
    <text evidence="9">The sequence shown here is derived from an EMBL/GenBank/DDBJ whole genome shotgun (WGS) entry which is preliminary data.</text>
</comment>
<evidence type="ECO:0000256" key="1">
    <source>
        <dbReference type="ARBA" id="ARBA00004651"/>
    </source>
</evidence>
<comment type="subcellular location">
    <subcellularLocation>
        <location evidence="1">Cell membrane</location>
        <topology evidence="1">Multi-pass membrane protein</topology>
    </subcellularLocation>
</comment>
<evidence type="ECO:0000313" key="9">
    <source>
        <dbReference type="EMBL" id="MBB6098729.1"/>
    </source>
</evidence>
<dbReference type="CDD" id="cd06550">
    <property type="entry name" value="TM_ABC_iron-siderophores_like"/>
    <property type="match status" value="1"/>
</dbReference>
<feature type="transmembrane region" description="Helical" evidence="8">
    <location>
        <begin position="154"/>
        <end position="174"/>
    </location>
</feature>
<feature type="transmembrane region" description="Helical" evidence="8">
    <location>
        <begin position="70"/>
        <end position="87"/>
    </location>
</feature>
<sequence length="334" mass="34849">MRVALTRRRAAPLVLLGSGGLLLAVVLLAVGVGSVPIPPQVTLEAIYKGLSGQPLLDLEVIVWQLRLPRVAMGLLVGASLAMSGAAYQGLFRNPLADPYLMGVASGGAFGATLAILLGLSTLLIPPVALVCALISVAVTLMLARRGRALHTTGLVLAGVVVGSILTAASTYLMLRGEDRIREVFAWTLGNLSFAGWKEAGTVLPYALLGFALLLALSRPLNTLQLGEATAHSLGLPVERVKWLTVLAATLSTAAAVSYAGIIGFVGLITPHIVRRLVGADFRLLLPASAIAGGTLLVLADLLARTLTRPAELPVGIVTTLLGGPFFLYLLRRQR</sequence>
<feature type="transmembrane region" description="Helical" evidence="8">
    <location>
        <begin position="240"/>
        <end position="269"/>
    </location>
</feature>
<keyword evidence="10" id="KW-1185">Reference proteome</keyword>
<feature type="transmembrane region" description="Helical" evidence="8">
    <location>
        <begin position="281"/>
        <end position="306"/>
    </location>
</feature>
<keyword evidence="7 8" id="KW-0472">Membrane</keyword>
<keyword evidence="3" id="KW-0813">Transport</keyword>
<reference evidence="9 10" key="1">
    <citation type="submission" date="2020-08" db="EMBL/GenBank/DDBJ databases">
        <title>Genomic Encyclopedia of Type Strains, Phase IV (KMG-IV): sequencing the most valuable type-strain genomes for metagenomic binning, comparative biology and taxonomic classification.</title>
        <authorList>
            <person name="Goeker M."/>
        </authorList>
    </citation>
    <scope>NUCLEOTIDE SEQUENCE [LARGE SCALE GENOMIC DNA]</scope>
    <source>
        <strain evidence="9 10">DSM 21458</strain>
    </source>
</reference>
<gene>
    <name evidence="9" type="ORF">HNR42_002164</name>
</gene>
<evidence type="ECO:0000256" key="7">
    <source>
        <dbReference type="ARBA" id="ARBA00023136"/>
    </source>
</evidence>
<evidence type="ECO:0000256" key="5">
    <source>
        <dbReference type="ARBA" id="ARBA00022692"/>
    </source>
</evidence>
<dbReference type="GO" id="GO:0033214">
    <property type="term" value="P:siderophore-iron import into cell"/>
    <property type="evidence" value="ECO:0007669"/>
    <property type="project" value="TreeGrafter"/>
</dbReference>
<dbReference type="RefSeq" id="WP_183987432.1">
    <property type="nucleotide sequence ID" value="NZ_JACHHG010000007.1"/>
</dbReference>
<dbReference type="PANTHER" id="PTHR30472:SF25">
    <property type="entry name" value="ABC TRANSPORTER PERMEASE PROTEIN MJ0876-RELATED"/>
    <property type="match status" value="1"/>
</dbReference>
<dbReference type="Proteomes" id="UP000569951">
    <property type="component" value="Unassembled WGS sequence"/>
</dbReference>
<evidence type="ECO:0000256" key="2">
    <source>
        <dbReference type="ARBA" id="ARBA00007935"/>
    </source>
</evidence>
<comment type="similarity">
    <text evidence="2">Belongs to the binding-protein-dependent transport system permease family. FecCD subfamily.</text>
</comment>